<feature type="transmembrane region" description="Helical" evidence="6">
    <location>
        <begin position="178"/>
        <end position="201"/>
    </location>
</feature>
<evidence type="ECO:0000256" key="5">
    <source>
        <dbReference type="ARBA" id="ARBA00023136"/>
    </source>
</evidence>
<keyword evidence="5 6" id="KW-0472">Membrane</keyword>
<feature type="transmembrane region" description="Helical" evidence="6">
    <location>
        <begin position="34"/>
        <end position="52"/>
    </location>
</feature>
<accession>W5WS81</accession>
<evidence type="ECO:0000313" key="9">
    <source>
        <dbReference type="Proteomes" id="UP000019225"/>
    </source>
</evidence>
<dbReference type="Pfam" id="PF00892">
    <property type="entry name" value="EamA"/>
    <property type="match status" value="2"/>
</dbReference>
<feature type="transmembrane region" description="Helical" evidence="6">
    <location>
        <begin position="240"/>
        <end position="258"/>
    </location>
</feature>
<dbReference type="InterPro" id="IPR037185">
    <property type="entry name" value="EmrE-like"/>
</dbReference>
<dbReference type="eggNOG" id="COG0697">
    <property type="taxonomic scope" value="Bacteria"/>
</dbReference>
<evidence type="ECO:0000256" key="2">
    <source>
        <dbReference type="ARBA" id="ARBA00007362"/>
    </source>
</evidence>
<evidence type="ECO:0000256" key="6">
    <source>
        <dbReference type="SAM" id="Phobius"/>
    </source>
</evidence>
<dbReference type="AlphaFoldDB" id="W5WS81"/>
<dbReference type="InterPro" id="IPR000620">
    <property type="entry name" value="EamA_dom"/>
</dbReference>
<evidence type="ECO:0000313" key="8">
    <source>
        <dbReference type="EMBL" id="AHI01030.1"/>
    </source>
</evidence>
<dbReference type="PATRIC" id="fig|1449976.3.peg.7706"/>
<name>W5WS81_9PSEU</name>
<feature type="transmembrane region" description="Helical" evidence="6">
    <location>
        <begin position="94"/>
        <end position="111"/>
    </location>
</feature>
<dbReference type="STRING" id="1449976.KALB_7672"/>
<organism evidence="8 9">
    <name type="scientific">Kutzneria albida DSM 43870</name>
    <dbReference type="NCBI Taxonomy" id="1449976"/>
    <lineage>
        <taxon>Bacteria</taxon>
        <taxon>Bacillati</taxon>
        <taxon>Actinomycetota</taxon>
        <taxon>Actinomycetes</taxon>
        <taxon>Pseudonocardiales</taxon>
        <taxon>Pseudonocardiaceae</taxon>
        <taxon>Kutzneria</taxon>
    </lineage>
</organism>
<comment type="subcellular location">
    <subcellularLocation>
        <location evidence="1">Membrane</location>
        <topology evidence="1">Multi-pass membrane protein</topology>
    </subcellularLocation>
</comment>
<dbReference type="Proteomes" id="UP000019225">
    <property type="component" value="Chromosome"/>
</dbReference>
<dbReference type="OrthoDB" id="4630069at2"/>
<feature type="transmembrane region" description="Helical" evidence="6">
    <location>
        <begin position="123"/>
        <end position="141"/>
    </location>
</feature>
<gene>
    <name evidence="8" type="ORF">KALB_7672</name>
</gene>
<sequence>MTRRGWVLFGLMAVIWGLPYLMIKVAVAEVPAPVLVFARTAIGAAVLLPLCLRSAPISLLRGHWRPLLAFAATEVLGPWLLLADAEKRLPSSTTGLLIAAVPIIGALLAPLTGDRERIGPRRWTGLLIGFGGVALLAGPHLSGGDAWAIAEVLLCALGYAIAPIIVARRLTEFPGIPLTALSLAVSAVVYSPVAILTWPASPPGGQALAAVLGLALICTATAFVLFFALIREAGPSRAMVFTYFNPVVAVAAGALVLAEPVTGSTAAAFALVLCGSLLATGRAADRAVTAEPSARP</sequence>
<feature type="domain" description="EamA" evidence="7">
    <location>
        <begin position="148"/>
        <end position="279"/>
    </location>
</feature>
<keyword evidence="4 6" id="KW-1133">Transmembrane helix</keyword>
<reference evidence="8 9" key="1">
    <citation type="journal article" date="2014" name="BMC Genomics">
        <title>Complete genome sequence of producer of the glycopeptide antibiotic Aculeximycin Kutzneria albida DSM 43870T, a representative of minor genus of Pseudonocardiaceae.</title>
        <authorList>
            <person name="Rebets Y."/>
            <person name="Tokovenko B."/>
            <person name="Lushchyk I."/>
            <person name="Ruckert C."/>
            <person name="Zaburannyi N."/>
            <person name="Bechthold A."/>
            <person name="Kalinowski J."/>
            <person name="Luzhetskyy A."/>
        </authorList>
    </citation>
    <scope>NUCLEOTIDE SEQUENCE [LARGE SCALE GENOMIC DNA]</scope>
    <source>
        <strain evidence="8">DSM 43870</strain>
    </source>
</reference>
<dbReference type="SUPFAM" id="SSF103481">
    <property type="entry name" value="Multidrug resistance efflux transporter EmrE"/>
    <property type="match status" value="2"/>
</dbReference>
<dbReference type="EMBL" id="CP007155">
    <property type="protein sequence ID" value="AHI01030.1"/>
    <property type="molecule type" value="Genomic_DNA"/>
</dbReference>
<dbReference type="PANTHER" id="PTHR32322">
    <property type="entry name" value="INNER MEMBRANE TRANSPORTER"/>
    <property type="match status" value="1"/>
</dbReference>
<feature type="transmembrane region" description="Helical" evidence="6">
    <location>
        <begin position="207"/>
        <end position="228"/>
    </location>
</feature>
<dbReference type="InterPro" id="IPR050638">
    <property type="entry name" value="AA-Vitamin_Transporters"/>
</dbReference>
<dbReference type="GO" id="GO:0016020">
    <property type="term" value="C:membrane"/>
    <property type="evidence" value="ECO:0007669"/>
    <property type="project" value="UniProtKB-SubCell"/>
</dbReference>
<evidence type="ECO:0000256" key="3">
    <source>
        <dbReference type="ARBA" id="ARBA00022692"/>
    </source>
</evidence>
<keyword evidence="3 6" id="KW-0812">Transmembrane</keyword>
<evidence type="ECO:0000256" key="4">
    <source>
        <dbReference type="ARBA" id="ARBA00022989"/>
    </source>
</evidence>
<protein>
    <recommendedName>
        <fullName evidence="7">EamA domain-containing protein</fullName>
    </recommendedName>
</protein>
<dbReference type="KEGG" id="kal:KALB_7672"/>
<proteinExistence type="inferred from homology"/>
<evidence type="ECO:0000256" key="1">
    <source>
        <dbReference type="ARBA" id="ARBA00004141"/>
    </source>
</evidence>
<feature type="transmembrane region" description="Helical" evidence="6">
    <location>
        <begin position="147"/>
        <end position="166"/>
    </location>
</feature>
<feature type="domain" description="EamA" evidence="7">
    <location>
        <begin position="6"/>
        <end position="136"/>
    </location>
</feature>
<evidence type="ECO:0000259" key="7">
    <source>
        <dbReference type="Pfam" id="PF00892"/>
    </source>
</evidence>
<dbReference type="PANTHER" id="PTHR32322:SF9">
    <property type="entry name" value="AMINO-ACID METABOLITE EFFLUX PUMP-RELATED"/>
    <property type="match status" value="1"/>
</dbReference>
<dbReference type="RefSeq" id="WP_025360857.1">
    <property type="nucleotide sequence ID" value="NZ_CP007155.1"/>
</dbReference>
<comment type="similarity">
    <text evidence="2">Belongs to the EamA transporter family.</text>
</comment>
<keyword evidence="9" id="KW-1185">Reference proteome</keyword>
<dbReference type="HOGENOM" id="CLU_033863_5_2_11"/>
<feature type="transmembrane region" description="Helical" evidence="6">
    <location>
        <begin position="264"/>
        <end position="284"/>
    </location>
</feature>
<feature type="transmembrane region" description="Helical" evidence="6">
    <location>
        <begin position="7"/>
        <end position="28"/>
    </location>
</feature>